<sequence length="90" mass="9872">MPISVSHPTTASIGGAARGVRKSIQLRSLSLRSFLLLGLGLAPLPVGVGREAPEREHKRNALLAVELLVQEDHGRHFRHRDGYRDEDASQ</sequence>
<proteinExistence type="predicted"/>
<name>A0A0A9G9P3_ARUDO</name>
<evidence type="ECO:0000313" key="1">
    <source>
        <dbReference type="EMBL" id="JAE19276.1"/>
    </source>
</evidence>
<organism evidence="1">
    <name type="scientific">Arundo donax</name>
    <name type="common">Giant reed</name>
    <name type="synonym">Donax arundinaceus</name>
    <dbReference type="NCBI Taxonomy" id="35708"/>
    <lineage>
        <taxon>Eukaryota</taxon>
        <taxon>Viridiplantae</taxon>
        <taxon>Streptophyta</taxon>
        <taxon>Embryophyta</taxon>
        <taxon>Tracheophyta</taxon>
        <taxon>Spermatophyta</taxon>
        <taxon>Magnoliopsida</taxon>
        <taxon>Liliopsida</taxon>
        <taxon>Poales</taxon>
        <taxon>Poaceae</taxon>
        <taxon>PACMAD clade</taxon>
        <taxon>Arundinoideae</taxon>
        <taxon>Arundineae</taxon>
        <taxon>Arundo</taxon>
    </lineage>
</organism>
<accession>A0A0A9G9P3</accession>
<dbReference type="EMBL" id="GBRH01178620">
    <property type="protein sequence ID" value="JAE19276.1"/>
    <property type="molecule type" value="Transcribed_RNA"/>
</dbReference>
<dbReference type="AlphaFoldDB" id="A0A0A9G9P3"/>
<reference evidence="1" key="1">
    <citation type="submission" date="2014-09" db="EMBL/GenBank/DDBJ databases">
        <authorList>
            <person name="Magalhaes I.L.F."/>
            <person name="Oliveira U."/>
            <person name="Santos F.R."/>
            <person name="Vidigal T.H.D.A."/>
            <person name="Brescovit A.D."/>
            <person name="Santos A.J."/>
        </authorList>
    </citation>
    <scope>NUCLEOTIDE SEQUENCE</scope>
    <source>
        <tissue evidence="1">Shoot tissue taken approximately 20 cm above the soil surface</tissue>
    </source>
</reference>
<protein>
    <submittedName>
        <fullName evidence="1">Uncharacterized protein</fullName>
    </submittedName>
</protein>
<reference evidence="1" key="2">
    <citation type="journal article" date="2015" name="Data Brief">
        <title>Shoot transcriptome of the giant reed, Arundo donax.</title>
        <authorList>
            <person name="Barrero R.A."/>
            <person name="Guerrero F.D."/>
            <person name="Moolhuijzen P."/>
            <person name="Goolsby J.A."/>
            <person name="Tidwell J."/>
            <person name="Bellgard S.E."/>
            <person name="Bellgard M.I."/>
        </authorList>
    </citation>
    <scope>NUCLEOTIDE SEQUENCE</scope>
    <source>
        <tissue evidence="1">Shoot tissue taken approximately 20 cm above the soil surface</tissue>
    </source>
</reference>